<dbReference type="SUPFAM" id="SSF69318">
    <property type="entry name" value="Integrin alpha N-terminal domain"/>
    <property type="match status" value="1"/>
</dbReference>
<dbReference type="AlphaFoldDB" id="A0A518BQC2"/>
<evidence type="ECO:0000313" key="4">
    <source>
        <dbReference type="Proteomes" id="UP000316921"/>
    </source>
</evidence>
<evidence type="ECO:0000256" key="2">
    <source>
        <dbReference type="SAM" id="SignalP"/>
    </source>
</evidence>
<reference evidence="3 4" key="1">
    <citation type="submission" date="2019-02" db="EMBL/GenBank/DDBJ databases">
        <title>Deep-cultivation of Planctomycetes and their phenomic and genomic characterization uncovers novel biology.</title>
        <authorList>
            <person name="Wiegand S."/>
            <person name="Jogler M."/>
            <person name="Boedeker C."/>
            <person name="Pinto D."/>
            <person name="Vollmers J."/>
            <person name="Rivas-Marin E."/>
            <person name="Kohn T."/>
            <person name="Peeters S.H."/>
            <person name="Heuer A."/>
            <person name="Rast P."/>
            <person name="Oberbeckmann S."/>
            <person name="Bunk B."/>
            <person name="Jeske O."/>
            <person name="Meyerdierks A."/>
            <person name="Storesund J.E."/>
            <person name="Kallscheuer N."/>
            <person name="Luecker S."/>
            <person name="Lage O.M."/>
            <person name="Pohl T."/>
            <person name="Merkel B.J."/>
            <person name="Hornburger P."/>
            <person name="Mueller R.-W."/>
            <person name="Bruemmer F."/>
            <person name="Labrenz M."/>
            <person name="Spormann A.M."/>
            <person name="Op den Camp H."/>
            <person name="Overmann J."/>
            <person name="Amann R."/>
            <person name="Jetten M.S.M."/>
            <person name="Mascher T."/>
            <person name="Medema M.H."/>
            <person name="Devos D.P."/>
            <person name="Kaster A.-K."/>
            <person name="Ovreas L."/>
            <person name="Rohde M."/>
            <person name="Galperin M.Y."/>
            <person name="Jogler C."/>
        </authorList>
    </citation>
    <scope>NUCLEOTIDE SEQUENCE [LARGE SCALE GENOMIC DNA]</scope>
    <source>
        <strain evidence="3 4">Pla133</strain>
    </source>
</reference>
<dbReference type="PANTHER" id="PTHR46580:SF4">
    <property type="entry name" value="ATP_GTP-BINDING PROTEIN"/>
    <property type="match status" value="1"/>
</dbReference>
<accession>A0A518BQC2</accession>
<dbReference type="KEGG" id="pbap:Pla133_42930"/>
<dbReference type="Gene3D" id="2.130.10.130">
    <property type="entry name" value="Integrin alpha, N-terminal"/>
    <property type="match status" value="2"/>
</dbReference>
<dbReference type="Pfam" id="PF13517">
    <property type="entry name" value="FG-GAP_3"/>
    <property type="match status" value="3"/>
</dbReference>
<keyword evidence="1 2" id="KW-0732">Signal</keyword>
<protein>
    <submittedName>
        <fullName evidence="3">FG-GAP repeat protein</fullName>
    </submittedName>
</protein>
<evidence type="ECO:0000256" key="1">
    <source>
        <dbReference type="ARBA" id="ARBA00022729"/>
    </source>
</evidence>
<proteinExistence type="predicted"/>
<evidence type="ECO:0000313" key="3">
    <source>
        <dbReference type="EMBL" id="QDU69176.1"/>
    </source>
</evidence>
<dbReference type="RefSeq" id="WP_145068838.1">
    <property type="nucleotide sequence ID" value="NZ_CP036287.1"/>
</dbReference>
<dbReference type="PANTHER" id="PTHR46580">
    <property type="entry name" value="SENSOR KINASE-RELATED"/>
    <property type="match status" value="1"/>
</dbReference>
<feature type="signal peptide" evidence="2">
    <location>
        <begin position="1"/>
        <end position="19"/>
    </location>
</feature>
<dbReference type="InterPro" id="IPR028994">
    <property type="entry name" value="Integrin_alpha_N"/>
</dbReference>
<keyword evidence="4" id="KW-1185">Reference proteome</keyword>
<dbReference type="Proteomes" id="UP000316921">
    <property type="component" value="Chromosome"/>
</dbReference>
<dbReference type="EMBL" id="CP036287">
    <property type="protein sequence ID" value="QDU69176.1"/>
    <property type="molecule type" value="Genomic_DNA"/>
</dbReference>
<sequence length="495" mass="49941" precursor="true">MRSLLLPLPIALLAGFSTAQSTNLAFAPHVDLELPASLPKATALGDFDGDGKVDVAVSLAGQEEIGRIAVLLGSVYPQLDAIEFVSGGQTWGIAAADFDEDGFDDLAATLGSSSSNQVRIFRSSGNGSFTLLNTVLAGSFPISVEPADFDEDGHVDLAVASNVSGGLRVFLGNGDGTFGAALSLGGTNCTDVAVGDYNGDGHRDLVMTQYSGTRLWHGLGNGSFVSDGSVASSALTQGVAMGDLNGDGRDDIATVELYTDLMRVVLSKPGGGFFSSVSYDLGGFPNDVRIADVNGDGIGDVIAVAQDNDAVSVWLGLGGGALGGKTNIAAGPQPTCLAVVDLDADGALDVMAPCRNLAETPPAPILVNQTSAAQWAWTGAALSGANGVAAWSGAGDLSAGSPVSATLTSGTAFAPALLVVGQSAANLPLLGGLLVPNPDQLVAGIALDASGGLDFQWPWPASLPSGSELYTQVWFFDPGAVELFAASNGLVARVP</sequence>
<feature type="chain" id="PRO_5021968905" evidence="2">
    <location>
        <begin position="20"/>
        <end position="495"/>
    </location>
</feature>
<name>A0A518BQC2_9BACT</name>
<gene>
    <name evidence="3" type="ORF">Pla133_42930</name>
</gene>
<dbReference type="InterPro" id="IPR013517">
    <property type="entry name" value="FG-GAP"/>
</dbReference>
<organism evidence="3 4">
    <name type="scientific">Engelhardtia mirabilis</name>
    <dbReference type="NCBI Taxonomy" id="2528011"/>
    <lineage>
        <taxon>Bacteria</taxon>
        <taxon>Pseudomonadati</taxon>
        <taxon>Planctomycetota</taxon>
        <taxon>Planctomycetia</taxon>
        <taxon>Planctomycetia incertae sedis</taxon>
        <taxon>Engelhardtia</taxon>
    </lineage>
</organism>